<dbReference type="EMBL" id="CP007389">
    <property type="protein sequence ID" value="APT73701.1"/>
    <property type="molecule type" value="Genomic_DNA"/>
</dbReference>
<dbReference type="InterPro" id="IPR017853">
    <property type="entry name" value="GH"/>
</dbReference>
<dbReference type="Proteomes" id="UP000185490">
    <property type="component" value="Chromosome"/>
</dbReference>
<evidence type="ECO:0000256" key="3">
    <source>
        <dbReference type="ARBA" id="ARBA00012663"/>
    </source>
</evidence>
<dbReference type="EC" id="3.2.1.52" evidence="3"/>
<keyword evidence="5" id="KW-0326">Glycosidase</keyword>
<dbReference type="InterPro" id="IPR036962">
    <property type="entry name" value="Glyco_hydro_3_N_sf"/>
</dbReference>
<dbReference type="Pfam" id="PF00933">
    <property type="entry name" value="Glyco_hydro_3"/>
    <property type="match status" value="1"/>
</dbReference>
<dbReference type="RefSeq" id="WP_012056914.1">
    <property type="nucleotide sequence ID" value="NZ_CP007389.1"/>
</dbReference>
<keyword evidence="9" id="KW-1185">Reference proteome</keyword>
<dbReference type="SUPFAM" id="SSF51445">
    <property type="entry name" value="(Trans)glycosidases"/>
    <property type="match status" value="1"/>
</dbReference>
<feature type="domain" description="Beta-N-acetylglucosaminidase C-terminal" evidence="7">
    <location>
        <begin position="339"/>
        <end position="435"/>
    </location>
</feature>
<evidence type="ECO:0000313" key="8">
    <source>
        <dbReference type="EMBL" id="APT73701.1"/>
    </source>
</evidence>
<evidence type="ECO:0000313" key="9">
    <source>
        <dbReference type="Proteomes" id="UP000185490"/>
    </source>
</evidence>
<proteinExistence type="inferred from homology"/>
<dbReference type="InterPro" id="IPR049018">
    <property type="entry name" value="NagA_C"/>
</dbReference>
<dbReference type="InterPro" id="IPR001764">
    <property type="entry name" value="Glyco_hydro_3_N"/>
</dbReference>
<protein>
    <recommendedName>
        <fullName evidence="3">beta-N-acetylhexosaminidase</fullName>
        <ecNumber evidence="3">3.2.1.52</ecNumber>
    </recommendedName>
</protein>
<gene>
    <name evidence="8" type="ORF">BW47_03740</name>
</gene>
<evidence type="ECO:0000256" key="1">
    <source>
        <dbReference type="ARBA" id="ARBA00001231"/>
    </source>
</evidence>
<organism evidence="8 9">
    <name type="scientific">Thermosipho melanesiensis</name>
    <dbReference type="NCBI Taxonomy" id="46541"/>
    <lineage>
        <taxon>Bacteria</taxon>
        <taxon>Thermotogati</taxon>
        <taxon>Thermotogota</taxon>
        <taxon>Thermotogae</taxon>
        <taxon>Thermotogales</taxon>
        <taxon>Fervidobacteriaceae</taxon>
        <taxon>Thermosipho</taxon>
    </lineage>
</organism>
<evidence type="ECO:0000256" key="4">
    <source>
        <dbReference type="ARBA" id="ARBA00022801"/>
    </source>
</evidence>
<dbReference type="PANTHER" id="PTHR30480">
    <property type="entry name" value="BETA-HEXOSAMINIDASE-RELATED"/>
    <property type="match status" value="1"/>
</dbReference>
<keyword evidence="4 8" id="KW-0378">Hydrolase</keyword>
<dbReference type="Gene3D" id="3.20.20.300">
    <property type="entry name" value="Glycoside hydrolase, family 3, N-terminal domain"/>
    <property type="match status" value="1"/>
</dbReference>
<evidence type="ECO:0000259" key="7">
    <source>
        <dbReference type="Pfam" id="PF21566"/>
    </source>
</evidence>
<accession>A0ABM6GDP5</accession>
<evidence type="ECO:0000256" key="2">
    <source>
        <dbReference type="ARBA" id="ARBA00005336"/>
    </source>
</evidence>
<name>A0ABM6GDP5_9BACT</name>
<comment type="similarity">
    <text evidence="2">Belongs to the glycosyl hydrolase 3 family.</text>
</comment>
<dbReference type="Pfam" id="PF21566">
    <property type="entry name" value="NagA_C"/>
    <property type="match status" value="1"/>
</dbReference>
<evidence type="ECO:0000259" key="6">
    <source>
        <dbReference type="Pfam" id="PF00933"/>
    </source>
</evidence>
<reference evidence="8 9" key="1">
    <citation type="submission" date="2014-02" db="EMBL/GenBank/DDBJ databases">
        <title>Diversity of Thermotogales isolates from hydrothermal vents.</title>
        <authorList>
            <person name="Haverkamp T.H.A."/>
            <person name="Lossouarn J."/>
            <person name="Geslin C."/>
            <person name="Nesbo C.L."/>
        </authorList>
    </citation>
    <scope>NUCLEOTIDE SEQUENCE [LARGE SCALE GENOMIC DNA]</scope>
    <source>
        <strain evidence="8 9">431</strain>
    </source>
</reference>
<dbReference type="InterPro" id="IPR050226">
    <property type="entry name" value="NagZ_Beta-hexosaminidase"/>
</dbReference>
<dbReference type="PANTHER" id="PTHR30480:SF13">
    <property type="entry name" value="BETA-HEXOSAMINIDASE"/>
    <property type="match status" value="1"/>
</dbReference>
<evidence type="ECO:0000256" key="5">
    <source>
        <dbReference type="ARBA" id="ARBA00023295"/>
    </source>
</evidence>
<dbReference type="GO" id="GO:0016787">
    <property type="term" value="F:hydrolase activity"/>
    <property type="evidence" value="ECO:0007669"/>
    <property type="project" value="UniProtKB-KW"/>
</dbReference>
<sequence length="443" mass="51200">MLDDFGNLLFIGFQQSLNTEIIKKYNPTGVILYPKNMEDVYLLQIIMEKLYTLMDHGYRFLISSDHEGGQLETIPNIFPSPGNLAIGKVGRAYSYGEYLGKMLKMHGFNMVFAPVVDVKHPNSSHVTGFRAYSSDHKIVEKSAKEFILGLKKHKIAATLKHFPGHGKAIEDSHFTLPVVKDFVENDNDILIFKNLSKEVDFIMTAHILYPKIDNVIATLSKKFLTNILKEKYKYNGLIISDALEMKALYDNYSPKEIIKKFFESGGDILLIGDIEKHFEIVNTFYSMIKNKELDVDFLKEKISKIKKIKEKYIEPTYYARFLSDIAKKAIEYNLKSPTKNPDFLIPTPKNLSLADTSEKDLKHLKLLIKTEFPKSKIFEKKYEFEDTVVYFVLDKVKKIRAKRVVYVFLRKFFNTTNEYILPYSSKLISIYHVLQLLKGEGLT</sequence>
<feature type="domain" description="Glycoside hydrolase family 3 N-terminal" evidence="6">
    <location>
        <begin position="17"/>
        <end position="306"/>
    </location>
</feature>
<comment type="catalytic activity">
    <reaction evidence="1">
        <text>Hydrolysis of terminal non-reducing N-acetyl-D-hexosamine residues in N-acetyl-beta-D-hexosaminides.</text>
        <dbReference type="EC" id="3.2.1.52"/>
    </reaction>
</comment>